<dbReference type="PANTHER" id="PTHR48111">
    <property type="entry name" value="REGULATOR OF RPOS"/>
    <property type="match status" value="1"/>
</dbReference>
<feature type="DNA-binding region" description="OmpR/PhoB-type" evidence="5">
    <location>
        <begin position="139"/>
        <end position="237"/>
    </location>
</feature>
<reference evidence="9" key="1">
    <citation type="journal article" date="2019" name="Int. J. Syst. Evol. Microbiol.">
        <title>The Global Catalogue of Microorganisms (GCM) 10K type strain sequencing project: providing services to taxonomists for standard genome sequencing and annotation.</title>
        <authorList>
            <consortium name="The Broad Institute Genomics Platform"/>
            <consortium name="The Broad Institute Genome Sequencing Center for Infectious Disease"/>
            <person name="Wu L."/>
            <person name="Ma J."/>
        </authorList>
    </citation>
    <scope>NUCLEOTIDE SEQUENCE [LARGE SCALE GENOMIC DNA]</scope>
    <source>
        <strain evidence="9">CCM 7403</strain>
    </source>
</reference>
<comment type="caution">
    <text evidence="8">The sequence shown here is derived from an EMBL/GenBank/DDBJ whole genome shotgun (WGS) entry which is preliminary data.</text>
</comment>
<dbReference type="Gene3D" id="1.10.10.10">
    <property type="entry name" value="Winged helix-like DNA-binding domain superfamily/Winged helix DNA-binding domain"/>
    <property type="match status" value="1"/>
</dbReference>
<dbReference type="SUPFAM" id="SSF46894">
    <property type="entry name" value="C-terminal effector domain of the bipartite response regulators"/>
    <property type="match status" value="1"/>
</dbReference>
<dbReference type="CDD" id="cd00383">
    <property type="entry name" value="trans_reg_C"/>
    <property type="match status" value="1"/>
</dbReference>
<evidence type="ECO:0000256" key="2">
    <source>
        <dbReference type="ARBA" id="ARBA00023012"/>
    </source>
</evidence>
<evidence type="ECO:0000259" key="6">
    <source>
        <dbReference type="PROSITE" id="PS50110"/>
    </source>
</evidence>
<protein>
    <submittedName>
        <fullName evidence="8">DNA-binding response regulator</fullName>
    </submittedName>
</protein>
<dbReference type="PANTHER" id="PTHR48111:SF40">
    <property type="entry name" value="PHOSPHATE REGULON TRANSCRIPTIONAL REGULATORY PROTEIN PHOB"/>
    <property type="match status" value="1"/>
</dbReference>
<dbReference type="Gene3D" id="3.40.50.2300">
    <property type="match status" value="1"/>
</dbReference>
<dbReference type="RefSeq" id="WP_188421760.1">
    <property type="nucleotide sequence ID" value="NZ_BMCK01000003.1"/>
</dbReference>
<dbReference type="InterPro" id="IPR036388">
    <property type="entry name" value="WH-like_DNA-bd_sf"/>
</dbReference>
<dbReference type="InterPro" id="IPR016032">
    <property type="entry name" value="Sig_transdc_resp-reg_C-effctor"/>
</dbReference>
<dbReference type="InterPro" id="IPR001867">
    <property type="entry name" value="OmpR/PhoB-type_DNA-bd"/>
</dbReference>
<name>A0ABQ1QBT4_9ACTN</name>
<evidence type="ECO:0000256" key="4">
    <source>
        <dbReference type="PROSITE-ProRule" id="PRU00169"/>
    </source>
</evidence>
<keyword evidence="2" id="KW-0902">Two-component regulatory system</keyword>
<sequence length="241" mass="25918">MAPQVLVVEDDDKIAAPLVRTLEREGYDVRRVAEGQPALEAIGTSQVDLLLLDLGLPDMDGLDVCRRAREGGFTGGIIILTARDGELDRVVGLDVGADDYLAKPFGLAELLARTRALLRRSAAAPAATAAATNAAAPASRGADGQGLRVDVQARRIWVRDEELAVTTKEFDVLALLDAVRGAVVSREQLISDVWDENWFGSTKMLDATMGRLRQKLDESEAPVRITTVRGVGFRLEDAADA</sequence>
<dbReference type="SMART" id="SM00862">
    <property type="entry name" value="Trans_reg_C"/>
    <property type="match status" value="1"/>
</dbReference>
<evidence type="ECO:0000256" key="1">
    <source>
        <dbReference type="ARBA" id="ARBA00022553"/>
    </source>
</evidence>
<keyword evidence="9" id="KW-1185">Reference proteome</keyword>
<dbReference type="PROSITE" id="PS50110">
    <property type="entry name" value="RESPONSE_REGULATORY"/>
    <property type="match status" value="1"/>
</dbReference>
<dbReference type="Pfam" id="PF00486">
    <property type="entry name" value="Trans_reg_C"/>
    <property type="match status" value="1"/>
</dbReference>
<dbReference type="InterPro" id="IPR011006">
    <property type="entry name" value="CheY-like_superfamily"/>
</dbReference>
<evidence type="ECO:0000259" key="7">
    <source>
        <dbReference type="PROSITE" id="PS51755"/>
    </source>
</evidence>
<dbReference type="SMART" id="SM00448">
    <property type="entry name" value="REC"/>
    <property type="match status" value="1"/>
</dbReference>
<dbReference type="Pfam" id="PF00072">
    <property type="entry name" value="Response_reg"/>
    <property type="match status" value="1"/>
</dbReference>
<feature type="domain" description="Response regulatory" evidence="6">
    <location>
        <begin position="4"/>
        <end position="118"/>
    </location>
</feature>
<dbReference type="SUPFAM" id="SSF52172">
    <property type="entry name" value="CheY-like"/>
    <property type="match status" value="1"/>
</dbReference>
<proteinExistence type="predicted"/>
<keyword evidence="3 5" id="KW-0238">DNA-binding</keyword>
<dbReference type="EMBL" id="BMCK01000003">
    <property type="protein sequence ID" value="GGD22346.1"/>
    <property type="molecule type" value="Genomic_DNA"/>
</dbReference>
<keyword evidence="1 4" id="KW-0597">Phosphoprotein</keyword>
<organism evidence="8 9">
    <name type="scientific">Nocardioides daphniae</name>
    <dbReference type="NCBI Taxonomy" id="402297"/>
    <lineage>
        <taxon>Bacteria</taxon>
        <taxon>Bacillati</taxon>
        <taxon>Actinomycetota</taxon>
        <taxon>Actinomycetes</taxon>
        <taxon>Propionibacteriales</taxon>
        <taxon>Nocardioidaceae</taxon>
        <taxon>Nocardioides</taxon>
    </lineage>
</organism>
<evidence type="ECO:0000313" key="9">
    <source>
        <dbReference type="Proteomes" id="UP000630594"/>
    </source>
</evidence>
<evidence type="ECO:0000256" key="5">
    <source>
        <dbReference type="PROSITE-ProRule" id="PRU01091"/>
    </source>
</evidence>
<evidence type="ECO:0000256" key="3">
    <source>
        <dbReference type="ARBA" id="ARBA00023125"/>
    </source>
</evidence>
<dbReference type="GO" id="GO:0003677">
    <property type="term" value="F:DNA binding"/>
    <property type="evidence" value="ECO:0007669"/>
    <property type="project" value="UniProtKB-KW"/>
</dbReference>
<gene>
    <name evidence="8" type="ORF">GCM10007231_21790</name>
</gene>
<dbReference type="Proteomes" id="UP000630594">
    <property type="component" value="Unassembled WGS sequence"/>
</dbReference>
<evidence type="ECO:0000313" key="8">
    <source>
        <dbReference type="EMBL" id="GGD22346.1"/>
    </source>
</evidence>
<feature type="modified residue" description="4-aspartylphosphate" evidence="4">
    <location>
        <position position="53"/>
    </location>
</feature>
<accession>A0ABQ1QBT4</accession>
<feature type="domain" description="OmpR/PhoB-type" evidence="7">
    <location>
        <begin position="139"/>
        <end position="237"/>
    </location>
</feature>
<dbReference type="InterPro" id="IPR039420">
    <property type="entry name" value="WalR-like"/>
</dbReference>
<dbReference type="InterPro" id="IPR001789">
    <property type="entry name" value="Sig_transdc_resp-reg_receiver"/>
</dbReference>
<dbReference type="PROSITE" id="PS51755">
    <property type="entry name" value="OMPR_PHOB"/>
    <property type="match status" value="1"/>
</dbReference>
<dbReference type="Gene3D" id="6.10.250.690">
    <property type="match status" value="1"/>
</dbReference>